<gene>
    <name evidence="3" type="ORF">FOMPIDRAFT_1017593</name>
</gene>
<evidence type="ECO:0000313" key="4">
    <source>
        <dbReference type="Proteomes" id="UP000015241"/>
    </source>
</evidence>
<reference evidence="3 4" key="1">
    <citation type="journal article" date="2012" name="Science">
        <title>The Paleozoic origin of enzymatic lignin decomposition reconstructed from 31 fungal genomes.</title>
        <authorList>
            <person name="Floudas D."/>
            <person name="Binder M."/>
            <person name="Riley R."/>
            <person name="Barry K."/>
            <person name="Blanchette R.A."/>
            <person name="Henrissat B."/>
            <person name="Martinez A.T."/>
            <person name="Otillar R."/>
            <person name="Spatafora J.W."/>
            <person name="Yadav J.S."/>
            <person name="Aerts A."/>
            <person name="Benoit I."/>
            <person name="Boyd A."/>
            <person name="Carlson A."/>
            <person name="Copeland A."/>
            <person name="Coutinho P.M."/>
            <person name="de Vries R.P."/>
            <person name="Ferreira P."/>
            <person name="Findley K."/>
            <person name="Foster B."/>
            <person name="Gaskell J."/>
            <person name="Glotzer D."/>
            <person name="Gorecki P."/>
            <person name="Heitman J."/>
            <person name="Hesse C."/>
            <person name="Hori C."/>
            <person name="Igarashi K."/>
            <person name="Jurgens J.A."/>
            <person name="Kallen N."/>
            <person name="Kersten P."/>
            <person name="Kohler A."/>
            <person name="Kuees U."/>
            <person name="Kumar T.K.A."/>
            <person name="Kuo A."/>
            <person name="LaButti K."/>
            <person name="Larrondo L.F."/>
            <person name="Lindquist E."/>
            <person name="Ling A."/>
            <person name="Lombard V."/>
            <person name="Lucas S."/>
            <person name="Lundell T."/>
            <person name="Martin R."/>
            <person name="McLaughlin D.J."/>
            <person name="Morgenstern I."/>
            <person name="Morin E."/>
            <person name="Murat C."/>
            <person name="Nagy L.G."/>
            <person name="Nolan M."/>
            <person name="Ohm R.A."/>
            <person name="Patyshakuliyeva A."/>
            <person name="Rokas A."/>
            <person name="Ruiz-Duenas F.J."/>
            <person name="Sabat G."/>
            <person name="Salamov A."/>
            <person name="Samejima M."/>
            <person name="Schmutz J."/>
            <person name="Slot J.C."/>
            <person name="St John F."/>
            <person name="Stenlid J."/>
            <person name="Sun H."/>
            <person name="Sun S."/>
            <person name="Syed K."/>
            <person name="Tsang A."/>
            <person name="Wiebenga A."/>
            <person name="Young D."/>
            <person name="Pisabarro A."/>
            <person name="Eastwood D.C."/>
            <person name="Martin F."/>
            <person name="Cullen D."/>
            <person name="Grigoriev I.V."/>
            <person name="Hibbett D.S."/>
        </authorList>
    </citation>
    <scope>NUCLEOTIDE SEQUENCE</scope>
    <source>
        <strain evidence="4">FP-58527</strain>
    </source>
</reference>
<dbReference type="Pfam" id="PF26608">
    <property type="entry name" value="DUF8190"/>
    <property type="match status" value="1"/>
</dbReference>
<organism evidence="3 4">
    <name type="scientific">Fomitopsis schrenkii</name>
    <name type="common">Brown rot fungus</name>
    <dbReference type="NCBI Taxonomy" id="2126942"/>
    <lineage>
        <taxon>Eukaryota</taxon>
        <taxon>Fungi</taxon>
        <taxon>Dikarya</taxon>
        <taxon>Basidiomycota</taxon>
        <taxon>Agaricomycotina</taxon>
        <taxon>Agaricomycetes</taxon>
        <taxon>Polyporales</taxon>
        <taxon>Fomitopsis</taxon>
    </lineage>
</organism>
<feature type="region of interest" description="Disordered" evidence="1">
    <location>
        <begin position="2054"/>
        <end position="2129"/>
    </location>
</feature>
<dbReference type="InParanoid" id="S8E1W5"/>
<feature type="compositionally biased region" description="Low complexity" evidence="1">
    <location>
        <begin position="1355"/>
        <end position="1364"/>
    </location>
</feature>
<dbReference type="Proteomes" id="UP000015241">
    <property type="component" value="Unassembled WGS sequence"/>
</dbReference>
<feature type="compositionally biased region" description="Basic and acidic residues" evidence="1">
    <location>
        <begin position="2104"/>
        <end position="2120"/>
    </location>
</feature>
<feature type="compositionally biased region" description="Pro residues" evidence="1">
    <location>
        <begin position="59"/>
        <end position="68"/>
    </location>
</feature>
<feature type="compositionally biased region" description="Basic and acidic residues" evidence="1">
    <location>
        <begin position="2060"/>
        <end position="2070"/>
    </location>
</feature>
<feature type="region of interest" description="Disordered" evidence="1">
    <location>
        <begin position="1265"/>
        <end position="1388"/>
    </location>
</feature>
<feature type="compositionally biased region" description="Basic and acidic residues" evidence="1">
    <location>
        <begin position="1274"/>
        <end position="1286"/>
    </location>
</feature>
<accession>S8E1W5</accession>
<sequence>MCAVRFSLHLPAHALSSRIPPSTSLPGLLHSPRSLRLGPLSWGHTMVKGKKKGVASPRAKPPLKPKPTPKVNAKQGTAAPANGESDNEEKAPKKADVSVSEIRPSCAYDRVRSYTDGPQSVGITHRNISQAELIQRTQKDILVLQNNHFEARLGHAWVYFMPAVPVAHNTEIRPRHYNPRGLIEGHVSNLVASFKKDSFQNHIAGHMIVVTIDPKSIPPGFKFATNADSPHMPILCLVPSSDGGPAVLYLVEGQHRLAAARLHLAPDFEKYAQTIRDFEALQAMPQNERPGTYHEHLARLELAANDAMTAMQEQGTWVAEILDYDKLSEDAAGFISSNKKYVSEDDTEDVKLYTIAMQLQPVKFGTAEYDTRVDRINEEVRPPGSNSSTAKTLLSTLVREPSVMHFLVRLQSFKDTRPQPENVVRRRDERNYFFKMKFFDRTQWRNRLGHKAGLFTHTCIDILNVMGGIGSLRRFKTMSEVSTILSQTAVAIKMRTMYLTRQSIEPNTQMSMAEIAVLDPTTGDIDDSILAPFNALEREFHVSIAEPDYSIWADEALQVLDTATANTLQAHVAILGTTAPLVPTVLSKYADAAIAAISTKLTPSGLTPAAMEEHREATLARFMFAYNRTRFGLATEPLDMLRWPLMCSNTVKMIDEEFRTYGRGWLRALWTFCPVIFNKILIGASLDPSFAALHGLGNAIGVAPGTNTFYAHSSIQIVATRAVVSQRHRAVAWLQEFGDEGPKIRTLWAMRKGEYKTMAKGICADVIDTAALTRFYAATHWKETVRPGEDFAKMMITLSDKELVSSLGQQYRNRDADEVDFAALRNTNAQCMELYLRFTSIPWTIRNDRALSSDTWPVCVIVGPCEISNARGVYMDLPGRQCWWSPLVGEYRDLLERVMKEFFPDPRRPFGFWDGVLPIPNKPSPEWDTPGGLTPGQRHKRGRTDPVALVLTGDQSGADSGGLTDAPPDASPHEPEVIDVDMVPDSHTVTTAKKAGKARASGKRNAAAAAGDNDEWGPAGKHHEDIVKLIARFCRPIFMQAIDDGRKSGSASHERVSLALYNFMETGYNCALVELSQTGYFWRLHLDNKKQKVNPADTNHPPFDATHMSWQPLPLELQRIMHTTIRTKYPAWMELHDHTQPIDVDSTEHMSPFARLLQEVDAAFIEFCMTDDDEPQTPGPSTGMQQDFNPFEEWKALRRAHIKTTLQDTWSQYVRRDDDVDASELRIRNAIHTALDYAIVEELAEITDEDEEAVYCRYLQSIAQGGENSDHDDEPSIHEKTDRDDATQDDDDDYTGFFELNATPLSSEPPSSPRSDSDEGSEPDASQPVVPVFSPPRPPTKRSRADTGQSRSSQTSATSKKVPTPSKPKAKRPRNKQQQPADDEDTLMGDETLRQSAAVPETPLSTLPQVQVPAQPQVPAPPQVPAQPEGPVAHAKQWMLPMPPPGWPEVPCTAAQALRIIEPCWGASIRYRARLIRDDAMRYLYPFSAHISDRHDAWTVDSLQENVPHVYSIPWQTAFPVLRYYKGKHKATRTHLAACAIAFELERFAAIEATLVEIFRAIYWHSIAKTGPWHLENTVLGPVEAGPDRVDNIIRIAVCLYRLVVHAAEHLSRESGVNPSTYGRLWTGHHPAARIFSTHTAHAQMNIEYVRRRLNDARPITDLPGLYAGKNGIEALANKPKGTQRRNLEQVDYFDMSYCVLALIHERYHSDQTSDELRATVAQSWHSVIAPNIASYEAVFCKHFEVEALWRVTITDLDPSAADVELGHVDGDLASRCMNYLFAPAASSAVHDIWGRSDRASGLFILLVATLPAPSLSAEEFSHENVVSVYKILHSWDEVCRMFSRLLKHFAASDRVVPKPLLAHVDGLCSTMRTYMYDWKQMAESKPHFDAMLARRLKATEADTQSYQNRADLTETVLNESALQAGSPLTPVSATPPVPAATATDLTSEMRDHVPPLSPPSTRARGLSHGRPAPNRGGSSSGRGGSSSSSSTKATQELCIASKYEVPYYRSAMMSDSGRRSSHAEVEVASRMCPHLRTSMFWVHGAAFVTTTAVSAGPKTHRDIPNDRSRSSSSQLRDMPATGHANHNNPPAASQAGNAGAINHRRDGDEHAQSDTHAGDDTGADLEPLEDGNFLLLSDMTAGLPAEEDVAQEHVLDNIYKHQVRNSAKMSDEQRWEQTTRRTVPLSKLRYYAETETPRHKKHAMYLLRDRCTVVVDDEYRIPSNDPGISWIAGVHYVDYCICLPDGMHWAVCFCETAPDLPSYYVDLSLTRTQTQFRAKHVRLGFSPEGCMIHTGQYNREDLWCAFVPRAYITAPNSIVDAATGGRGDTRLSSDRIKVWQLFLAFVLNKIGYRGIRFDLKVFRQHNLKALIASDYTNI</sequence>
<feature type="region of interest" description="Disordered" evidence="1">
    <location>
        <begin position="992"/>
        <end position="1016"/>
    </location>
</feature>
<evidence type="ECO:0000256" key="1">
    <source>
        <dbReference type="SAM" id="MobiDB-lite"/>
    </source>
</evidence>
<name>S8E1W5_FOMSC</name>
<proteinExistence type="predicted"/>
<feature type="compositionally biased region" description="Polar residues" evidence="1">
    <location>
        <begin position="2085"/>
        <end position="2097"/>
    </location>
</feature>
<feature type="region of interest" description="Disordered" evidence="1">
    <location>
        <begin position="922"/>
        <end position="976"/>
    </location>
</feature>
<keyword evidence="4" id="KW-1185">Reference proteome</keyword>
<dbReference type="eggNOG" id="ENOG502RY34">
    <property type="taxonomic scope" value="Eukaryota"/>
</dbReference>
<feature type="region of interest" description="Disordered" evidence="1">
    <location>
        <begin position="1925"/>
        <end position="1994"/>
    </location>
</feature>
<dbReference type="HOGENOM" id="CLU_229436_0_0_1"/>
<evidence type="ECO:0000259" key="2">
    <source>
        <dbReference type="Pfam" id="PF26608"/>
    </source>
</evidence>
<feature type="domain" description="DUF8190" evidence="2">
    <location>
        <begin position="2264"/>
        <end position="2359"/>
    </location>
</feature>
<dbReference type="STRING" id="743788.S8E1W5"/>
<dbReference type="InterPro" id="IPR058503">
    <property type="entry name" value="DUF8190"/>
</dbReference>
<feature type="region of interest" description="Disordered" evidence="1">
    <location>
        <begin position="16"/>
        <end position="99"/>
    </location>
</feature>
<evidence type="ECO:0000313" key="3">
    <source>
        <dbReference type="EMBL" id="EPS98722.1"/>
    </source>
</evidence>
<dbReference type="EMBL" id="KE504163">
    <property type="protein sequence ID" value="EPS98722.1"/>
    <property type="molecule type" value="Genomic_DNA"/>
</dbReference>
<protein>
    <recommendedName>
        <fullName evidence="2">DUF8190 domain-containing protein</fullName>
    </recommendedName>
</protein>